<dbReference type="SUPFAM" id="SSF140718">
    <property type="entry name" value="Mediator hinge subcomplex-like"/>
    <property type="match status" value="1"/>
</dbReference>
<evidence type="ECO:0000256" key="3">
    <source>
        <dbReference type="ARBA" id="ARBA00023159"/>
    </source>
</evidence>
<dbReference type="Proteomes" id="UP000266841">
    <property type="component" value="Unassembled WGS sequence"/>
</dbReference>
<feature type="region of interest" description="Disordered" evidence="7">
    <location>
        <begin position="167"/>
        <end position="187"/>
    </location>
</feature>
<keyword evidence="3 6" id="KW-0010">Activator</keyword>
<keyword evidence="9" id="KW-1185">Reference proteome</keyword>
<comment type="function">
    <text evidence="6">Component of the Mediator complex, a coactivator involved in the regulated transcription of nearly all RNA polymerase II-dependent genes. Mediator functions as a bridge to convey information from gene-specific regulatory proteins to the basal RNA polymerase II transcription machinery. Mediator is recruited to promoters by direct interactions with regulatory proteins and serves as a scaffold for the assembly of a functional preinitiation complex with RNA polymerase II and the general transcription factors.</text>
</comment>
<gene>
    <name evidence="8" type="ORF">THAOC_27347</name>
</gene>
<dbReference type="OrthoDB" id="42359at2759"/>
<evidence type="ECO:0000256" key="5">
    <source>
        <dbReference type="ARBA" id="ARBA00023242"/>
    </source>
</evidence>
<dbReference type="EMBL" id="AGNL01038149">
    <property type="protein sequence ID" value="EJK53247.1"/>
    <property type="molecule type" value="Genomic_DNA"/>
</dbReference>
<comment type="subunit">
    <text evidence="6">Component of the Mediator complex.</text>
</comment>
<comment type="caution">
    <text evidence="8">The sequence shown here is derived from an EMBL/GenBank/DDBJ whole genome shotgun (WGS) entry which is preliminary data.</text>
</comment>
<comment type="subcellular location">
    <subcellularLocation>
        <location evidence="1 6">Nucleus</location>
    </subcellularLocation>
</comment>
<dbReference type="InterPro" id="IPR037212">
    <property type="entry name" value="Med7/Med21-like"/>
</dbReference>
<dbReference type="eggNOG" id="ENOG502QYTN">
    <property type="taxonomic scope" value="Eukaryota"/>
</dbReference>
<proteinExistence type="inferred from homology"/>
<dbReference type="AlphaFoldDB" id="K0S303"/>
<dbReference type="GO" id="GO:0006357">
    <property type="term" value="P:regulation of transcription by RNA polymerase II"/>
    <property type="evidence" value="ECO:0007669"/>
    <property type="project" value="TreeGrafter"/>
</dbReference>
<feature type="region of interest" description="Disordered" evidence="7">
    <location>
        <begin position="1"/>
        <end position="45"/>
    </location>
</feature>
<evidence type="ECO:0000256" key="4">
    <source>
        <dbReference type="ARBA" id="ARBA00023163"/>
    </source>
</evidence>
<organism evidence="8 9">
    <name type="scientific">Thalassiosira oceanica</name>
    <name type="common">Marine diatom</name>
    <dbReference type="NCBI Taxonomy" id="159749"/>
    <lineage>
        <taxon>Eukaryota</taxon>
        <taxon>Sar</taxon>
        <taxon>Stramenopiles</taxon>
        <taxon>Ochrophyta</taxon>
        <taxon>Bacillariophyta</taxon>
        <taxon>Coscinodiscophyceae</taxon>
        <taxon>Thalassiosirophycidae</taxon>
        <taxon>Thalassiosirales</taxon>
        <taxon>Thalassiosiraceae</taxon>
        <taxon>Thalassiosira</taxon>
    </lineage>
</organism>
<dbReference type="GO" id="GO:0003712">
    <property type="term" value="F:transcription coregulator activity"/>
    <property type="evidence" value="ECO:0007669"/>
    <property type="project" value="TreeGrafter"/>
</dbReference>
<dbReference type="Pfam" id="PF11221">
    <property type="entry name" value="Med21"/>
    <property type="match status" value="1"/>
</dbReference>
<accession>K0S303</accession>
<evidence type="ECO:0000313" key="8">
    <source>
        <dbReference type="EMBL" id="EJK53247.1"/>
    </source>
</evidence>
<feature type="region of interest" description="Disordered" evidence="7">
    <location>
        <begin position="77"/>
        <end position="108"/>
    </location>
</feature>
<dbReference type="InterPro" id="IPR021384">
    <property type="entry name" value="Mediator_Med21"/>
</dbReference>
<dbReference type="PANTHER" id="PTHR13381">
    <property type="entry name" value="RNA POLYMERASE II HOLOENZYME COMPONENT SRB7"/>
    <property type="match status" value="1"/>
</dbReference>
<keyword evidence="5 6" id="KW-0539">Nucleus</keyword>
<dbReference type="Gene3D" id="6.10.280.10">
    <property type="entry name" value="Mediator complex, subunit Med21"/>
    <property type="match status" value="1"/>
</dbReference>
<dbReference type="GO" id="GO:0016592">
    <property type="term" value="C:mediator complex"/>
    <property type="evidence" value="ECO:0007669"/>
    <property type="project" value="UniProtKB-UniRule"/>
</dbReference>
<feature type="compositionally biased region" description="Polar residues" evidence="7">
    <location>
        <begin position="1"/>
        <end position="13"/>
    </location>
</feature>
<evidence type="ECO:0000313" key="9">
    <source>
        <dbReference type="Proteomes" id="UP000266841"/>
    </source>
</evidence>
<keyword evidence="4 6" id="KW-0804">Transcription</keyword>
<feature type="compositionally biased region" description="Polar residues" evidence="7">
    <location>
        <begin position="172"/>
        <end position="182"/>
    </location>
</feature>
<reference evidence="8 9" key="1">
    <citation type="journal article" date="2012" name="Genome Biol.">
        <title>Genome and low-iron response of an oceanic diatom adapted to chronic iron limitation.</title>
        <authorList>
            <person name="Lommer M."/>
            <person name="Specht M."/>
            <person name="Roy A.S."/>
            <person name="Kraemer L."/>
            <person name="Andreson R."/>
            <person name="Gutowska M.A."/>
            <person name="Wolf J."/>
            <person name="Bergner S.V."/>
            <person name="Schilhabel M.B."/>
            <person name="Klostermeier U.C."/>
            <person name="Beiko R.G."/>
            <person name="Rosenstiel P."/>
            <person name="Hippler M."/>
            <person name="Laroche J."/>
        </authorList>
    </citation>
    <scope>NUCLEOTIDE SEQUENCE [LARGE SCALE GENOMIC DNA]</scope>
    <source>
        <strain evidence="8 9">CCMP1005</strain>
    </source>
</reference>
<evidence type="ECO:0000256" key="2">
    <source>
        <dbReference type="ARBA" id="ARBA00023015"/>
    </source>
</evidence>
<keyword evidence="2 6" id="KW-0805">Transcription regulation</keyword>
<comment type="similarity">
    <text evidence="6">Belongs to the Mediator complex subunit 21 family.</text>
</comment>
<name>K0S303_THAOC</name>
<evidence type="ECO:0000256" key="7">
    <source>
        <dbReference type="SAM" id="MobiDB-lite"/>
    </source>
</evidence>
<evidence type="ECO:0000256" key="1">
    <source>
        <dbReference type="ARBA" id="ARBA00004123"/>
    </source>
</evidence>
<dbReference type="OMA" id="GFMEMER"/>
<evidence type="ECO:0000256" key="6">
    <source>
        <dbReference type="RuleBase" id="RU366036"/>
    </source>
</evidence>
<sequence length="299" mass="32487">MATKTTTEITEGGSTAGDADDGKRSRQAVDPPGSSTASRPTHVKIDPITAVQDSIDSLALSLFEALRGVRDGVAPEALLNPHPGTVPAAGPGKGPAMTPFNSEGPIPEEEMDRNATVKDALLNELNPDYFPPRAFDLLEPDYDSFVLSHLCGDPYASELADRFARLEEEQTGSESGDAQTSSQKKKAFPMNQKDYTKLLLDTEHQRDIQTTSGLANDILAKSKEVDDLVANLPGMDRKKDEQLRRIKELITSNHAVSRDLDEAYVTAKEKREKVRKALEVSTCLALGVEEEAPQSTKRA</sequence>
<dbReference type="PANTHER" id="PTHR13381:SF0">
    <property type="entry name" value="MEDIATOR OF RNA POLYMERASE II TRANSCRIPTION SUBUNIT 21"/>
    <property type="match status" value="1"/>
</dbReference>
<protein>
    <recommendedName>
        <fullName evidence="6">Mediator of RNA polymerase II transcription subunit 21</fullName>
    </recommendedName>
</protein>